<name>A0A8J3FXR5_9PSEU</name>
<comment type="caution">
    <text evidence="2">The sequence shown here is derived from an EMBL/GenBank/DDBJ whole genome shotgun (WGS) entry which is preliminary data.</text>
</comment>
<protein>
    <recommendedName>
        <fullName evidence="4">Integral membrane protein</fullName>
    </recommendedName>
</protein>
<dbReference type="AlphaFoldDB" id="A0A8J3FXR5"/>
<accession>A0A8J3FXR5</accession>
<evidence type="ECO:0008006" key="4">
    <source>
        <dbReference type="Google" id="ProtNLM"/>
    </source>
</evidence>
<keyword evidence="3" id="KW-1185">Reference proteome</keyword>
<organism evidence="2 3">
    <name type="scientific">Longimycelium tulufanense</name>
    <dbReference type="NCBI Taxonomy" id="907463"/>
    <lineage>
        <taxon>Bacteria</taxon>
        <taxon>Bacillati</taxon>
        <taxon>Actinomycetota</taxon>
        <taxon>Actinomycetes</taxon>
        <taxon>Pseudonocardiales</taxon>
        <taxon>Pseudonocardiaceae</taxon>
        <taxon>Longimycelium</taxon>
    </lineage>
</organism>
<reference evidence="2" key="2">
    <citation type="submission" date="2020-09" db="EMBL/GenBank/DDBJ databases">
        <authorList>
            <person name="Sun Q."/>
            <person name="Zhou Y."/>
        </authorList>
    </citation>
    <scope>NUCLEOTIDE SEQUENCE</scope>
    <source>
        <strain evidence="2">CGMCC 4.5737</strain>
    </source>
</reference>
<dbReference type="NCBIfam" id="NF042935">
    <property type="entry name" value="SCO6880_fam"/>
    <property type="match status" value="1"/>
</dbReference>
<feature type="transmembrane region" description="Helical" evidence="1">
    <location>
        <begin position="49"/>
        <end position="67"/>
    </location>
</feature>
<evidence type="ECO:0000313" key="2">
    <source>
        <dbReference type="EMBL" id="GGM81969.1"/>
    </source>
</evidence>
<feature type="transmembrane region" description="Helical" evidence="1">
    <location>
        <begin position="21"/>
        <end position="43"/>
    </location>
</feature>
<keyword evidence="1" id="KW-0472">Membrane</keyword>
<dbReference type="EMBL" id="BMMK01000054">
    <property type="protein sequence ID" value="GGM81969.1"/>
    <property type="molecule type" value="Genomic_DNA"/>
</dbReference>
<dbReference type="InterPro" id="IPR049978">
    <property type="entry name" value="SCO6880-like"/>
</dbReference>
<gene>
    <name evidence="2" type="ORF">GCM10012275_60720</name>
</gene>
<sequence length="495" mass="51909">MSTTAPTHRTYGNWTRPSSPGIWGLGTAGSVIVIATPVFIVIAMLFSPWLGLVIGLLGVLALAPIALKFGGRSLGELALARVAFSRQRAHREHVYVSGVVAAPTGTHKLPGLLAKSELIETRDGFDRPAGIVIIPQTGHYTAVLRLDPEGASLVDQEQIDQWVASYGGWLASLAHEPGFVAASVTVETAPDPGTRLATAVHSQKQTDAPELARQVLDTIVETYPSGSATTTAWVTVTYHAAGARSRRGREAMINHVATRLPGLADGLRGTGAGAVRPMTAAEIAETVRVAYDPAVATKVEQQRAVGQPTGITWDNAGPTGALAAWDSYRHDSGVSRVWSMAQAPRGTVLAGVLQHLLAPHPAIPRKRVTLLYRPHSPGEAARIVDRDVRTAHFLSSGSNRNKARSMAVIRAAEQAAHEEAQGAGLTRFALLAAVTVGSADELADADTIVDGLAGTARLELRPVTVGVGAAFAATLPTGIVLPEHVVVPAALREAL</sequence>
<evidence type="ECO:0000256" key="1">
    <source>
        <dbReference type="SAM" id="Phobius"/>
    </source>
</evidence>
<evidence type="ECO:0000313" key="3">
    <source>
        <dbReference type="Proteomes" id="UP000637578"/>
    </source>
</evidence>
<dbReference type="RefSeq" id="WP_189061867.1">
    <property type="nucleotide sequence ID" value="NZ_BMMK01000054.1"/>
</dbReference>
<keyword evidence="1" id="KW-0812">Transmembrane</keyword>
<keyword evidence="1" id="KW-1133">Transmembrane helix</keyword>
<reference evidence="2" key="1">
    <citation type="journal article" date="2014" name="Int. J. Syst. Evol. Microbiol.">
        <title>Complete genome sequence of Corynebacterium casei LMG S-19264T (=DSM 44701T), isolated from a smear-ripened cheese.</title>
        <authorList>
            <consortium name="US DOE Joint Genome Institute (JGI-PGF)"/>
            <person name="Walter F."/>
            <person name="Albersmeier A."/>
            <person name="Kalinowski J."/>
            <person name="Ruckert C."/>
        </authorList>
    </citation>
    <scope>NUCLEOTIDE SEQUENCE</scope>
    <source>
        <strain evidence="2">CGMCC 4.5737</strain>
    </source>
</reference>
<proteinExistence type="predicted"/>
<dbReference type="Proteomes" id="UP000637578">
    <property type="component" value="Unassembled WGS sequence"/>
</dbReference>